<evidence type="ECO:0000259" key="9">
    <source>
        <dbReference type="PROSITE" id="PS50850"/>
    </source>
</evidence>
<feature type="transmembrane region" description="Helical" evidence="8">
    <location>
        <begin position="350"/>
        <end position="371"/>
    </location>
</feature>
<evidence type="ECO:0000256" key="5">
    <source>
        <dbReference type="ARBA" id="ARBA00022989"/>
    </source>
</evidence>
<dbReference type="FunFam" id="1.20.1250.20:FF:000386">
    <property type="entry name" value="MFS general substrate transporter"/>
    <property type="match status" value="1"/>
</dbReference>
<keyword evidence="11" id="KW-1185">Reference proteome</keyword>
<gene>
    <name evidence="10" type="ORF">B7463_g5177</name>
</gene>
<feature type="transmembrane region" description="Helical" evidence="8">
    <location>
        <begin position="281"/>
        <end position="306"/>
    </location>
</feature>
<dbReference type="OrthoDB" id="3639251at2759"/>
<feature type="transmembrane region" description="Helical" evidence="8">
    <location>
        <begin position="477"/>
        <end position="495"/>
    </location>
</feature>
<comment type="caution">
    <text evidence="10">The sequence shown here is derived from an EMBL/GenBank/DDBJ whole genome shotgun (WGS) entry which is preliminary data.</text>
</comment>
<feature type="non-terminal residue" evidence="10">
    <location>
        <position position="1"/>
    </location>
</feature>
<dbReference type="OMA" id="WQFWVLP"/>
<feature type="transmembrane region" description="Helical" evidence="8">
    <location>
        <begin position="229"/>
        <end position="249"/>
    </location>
</feature>
<feature type="transmembrane region" description="Helical" evidence="8">
    <location>
        <begin position="182"/>
        <end position="199"/>
    </location>
</feature>
<dbReference type="Pfam" id="PF07690">
    <property type="entry name" value="MFS_1"/>
    <property type="match status" value="1"/>
</dbReference>
<feature type="transmembrane region" description="Helical" evidence="8">
    <location>
        <begin position="568"/>
        <end position="589"/>
    </location>
</feature>
<name>A0A3E2HCN8_SCYLI</name>
<keyword evidence="5 8" id="KW-1133">Transmembrane helix</keyword>
<evidence type="ECO:0000256" key="3">
    <source>
        <dbReference type="ARBA" id="ARBA00022475"/>
    </source>
</evidence>
<dbReference type="InterPro" id="IPR036259">
    <property type="entry name" value="MFS_trans_sf"/>
</dbReference>
<organism evidence="10 11">
    <name type="scientific">Scytalidium lignicola</name>
    <name type="common">Hyphomycete</name>
    <dbReference type="NCBI Taxonomy" id="5539"/>
    <lineage>
        <taxon>Eukaryota</taxon>
        <taxon>Fungi</taxon>
        <taxon>Dikarya</taxon>
        <taxon>Ascomycota</taxon>
        <taxon>Pezizomycotina</taxon>
        <taxon>Leotiomycetes</taxon>
        <taxon>Leotiomycetes incertae sedis</taxon>
        <taxon>Scytalidium</taxon>
    </lineage>
</organism>
<feature type="transmembrane region" description="Helical" evidence="8">
    <location>
        <begin position="445"/>
        <end position="465"/>
    </location>
</feature>
<accession>A0A3E2HCN8</accession>
<keyword evidence="3" id="KW-1003">Cell membrane</keyword>
<evidence type="ECO:0000256" key="4">
    <source>
        <dbReference type="ARBA" id="ARBA00022692"/>
    </source>
</evidence>
<evidence type="ECO:0000256" key="7">
    <source>
        <dbReference type="ARBA" id="ARBA00037968"/>
    </source>
</evidence>
<dbReference type="PANTHER" id="PTHR43791">
    <property type="entry name" value="PERMEASE-RELATED"/>
    <property type="match status" value="1"/>
</dbReference>
<evidence type="ECO:0000256" key="8">
    <source>
        <dbReference type="SAM" id="Phobius"/>
    </source>
</evidence>
<dbReference type="GO" id="GO:0005886">
    <property type="term" value="C:plasma membrane"/>
    <property type="evidence" value="ECO:0007669"/>
    <property type="project" value="UniProtKB-SubCell"/>
</dbReference>
<evidence type="ECO:0000313" key="10">
    <source>
        <dbReference type="EMBL" id="RFU31160.1"/>
    </source>
</evidence>
<dbReference type="Proteomes" id="UP000258309">
    <property type="component" value="Unassembled WGS sequence"/>
</dbReference>
<dbReference type="AlphaFoldDB" id="A0A3E2HCN8"/>
<dbReference type="Gene3D" id="1.20.1250.20">
    <property type="entry name" value="MFS general substrate transporter like domains"/>
    <property type="match status" value="2"/>
</dbReference>
<evidence type="ECO:0000256" key="1">
    <source>
        <dbReference type="ARBA" id="ARBA00004651"/>
    </source>
</evidence>
<feature type="transmembrane region" description="Helical" evidence="8">
    <location>
        <begin position="256"/>
        <end position="275"/>
    </location>
</feature>
<proteinExistence type="inferred from homology"/>
<keyword evidence="4 8" id="KW-0812">Transmembrane</keyword>
<keyword evidence="2" id="KW-0813">Transport</keyword>
<feature type="transmembrane region" description="Helical" evidence="8">
    <location>
        <begin position="318"/>
        <end position="338"/>
    </location>
</feature>
<dbReference type="GO" id="GO:0022857">
    <property type="term" value="F:transmembrane transporter activity"/>
    <property type="evidence" value="ECO:0007669"/>
    <property type="project" value="InterPro"/>
</dbReference>
<feature type="non-terminal residue" evidence="10">
    <location>
        <position position="621"/>
    </location>
</feature>
<evidence type="ECO:0000256" key="2">
    <source>
        <dbReference type="ARBA" id="ARBA00022448"/>
    </source>
</evidence>
<evidence type="ECO:0000313" key="11">
    <source>
        <dbReference type="Proteomes" id="UP000258309"/>
    </source>
</evidence>
<keyword evidence="6 8" id="KW-0472">Membrane</keyword>
<dbReference type="FunFam" id="1.20.1250.20:FF:000065">
    <property type="entry name" value="Putative MFS pantothenate transporter"/>
    <property type="match status" value="1"/>
</dbReference>
<sequence>MKREQMAAVMGFEDRQDKLTLFSSFEPDSGRPACSTIWESVYETFLPPRSLAQRGQDPRAYKSREWPASPVARIVIAADTRSTATATNHHSRTPPNNDTPHQLLKHHGKMADITSHKSEEWVNSKTAAFEDVDSTSTPQNEVEKPLAAWQKPGAWGAILRFGRSVQRYVWDDPDKSKEEKLFLFKLDFFLLTYGCLGYFCKNLDQANLNNAYVSGMKESINMGGSQLTYMGNVFTSGYVISQLPAVILVTKVRPSILVPTLEVLWAIFTFSSAAVKSVSQLYALRFLIGLCEGAFFPCIIYVIGSWYKKGERAKRTTLFYCTATLASMFSGYLQAAAYKNLNGRLGHQGWQWLFIICGIISLPVAILGYFFNPDFPENTRAFYLSKKEVRASAWDRKKIFRMMAQWQFWVLPLGYFFVQASLPSQQPTFAIWLKSENYPIYDVNVLPTAVAGIAVAVQIVAAMLSDSPLLRGSRWQAITVMQAGTLFSVIVLAIWDVPRKLKFVAFYFAWFCAGVPGIWYAWYPDLIPHDHEMRGFVIATSNMCGYINSIWYSDAVWRTAEGPRFNPGYIAAAVFGAAIIVTSILVRFLEIHDRKKRESVQSGPDDVEAPASVVHALEKQE</sequence>
<dbReference type="SUPFAM" id="SSF103473">
    <property type="entry name" value="MFS general substrate transporter"/>
    <property type="match status" value="1"/>
</dbReference>
<comment type="similarity">
    <text evidence="7">Belongs to the major facilitator superfamily. Allantoate permease family.</text>
</comment>
<dbReference type="InterPro" id="IPR020846">
    <property type="entry name" value="MFS_dom"/>
</dbReference>
<comment type="subcellular location">
    <subcellularLocation>
        <location evidence="1">Cell membrane</location>
        <topology evidence="1">Multi-pass membrane protein</topology>
    </subcellularLocation>
</comment>
<evidence type="ECO:0000256" key="6">
    <source>
        <dbReference type="ARBA" id="ARBA00023136"/>
    </source>
</evidence>
<dbReference type="PROSITE" id="PS50850">
    <property type="entry name" value="MFS"/>
    <property type="match status" value="1"/>
</dbReference>
<feature type="transmembrane region" description="Helical" evidence="8">
    <location>
        <begin position="501"/>
        <end position="523"/>
    </location>
</feature>
<dbReference type="EMBL" id="NCSJ02000082">
    <property type="protein sequence ID" value="RFU31160.1"/>
    <property type="molecule type" value="Genomic_DNA"/>
</dbReference>
<protein>
    <recommendedName>
        <fullName evidence="9">Major facilitator superfamily (MFS) profile domain-containing protein</fullName>
    </recommendedName>
</protein>
<dbReference type="InterPro" id="IPR011701">
    <property type="entry name" value="MFS"/>
</dbReference>
<dbReference type="PANTHER" id="PTHR43791:SF37">
    <property type="entry name" value="MAJOR FACILITATOR SUPERFAMILY (MFS) PROFILE DOMAIN-CONTAINING PROTEIN"/>
    <property type="match status" value="1"/>
</dbReference>
<reference evidence="10 11" key="1">
    <citation type="submission" date="2018-05" db="EMBL/GenBank/DDBJ databases">
        <title>Draft genome sequence of Scytalidium lignicola DSM 105466, a ubiquitous saprotrophic fungus.</title>
        <authorList>
            <person name="Buettner E."/>
            <person name="Gebauer A.M."/>
            <person name="Hofrichter M."/>
            <person name="Liers C."/>
            <person name="Kellner H."/>
        </authorList>
    </citation>
    <scope>NUCLEOTIDE SEQUENCE [LARGE SCALE GENOMIC DNA]</scope>
    <source>
        <strain evidence="10 11">DSM 105466</strain>
    </source>
</reference>
<feature type="domain" description="Major facilitator superfamily (MFS) profile" evidence="9">
    <location>
        <begin position="190"/>
        <end position="594"/>
    </location>
</feature>